<dbReference type="GO" id="GO:0005737">
    <property type="term" value="C:cytoplasm"/>
    <property type="evidence" value="ECO:0007669"/>
    <property type="project" value="TreeGrafter"/>
</dbReference>
<dbReference type="PANTHER" id="PTHR10625:SF31">
    <property type="entry name" value="HISTONE DEACETYLASE DOMAIN-CONTAINING PROTEIN"/>
    <property type="match status" value="1"/>
</dbReference>
<dbReference type="InterPro" id="IPR023801">
    <property type="entry name" value="His_deacetylse_dom"/>
</dbReference>
<gene>
    <name evidence="3" type="ORF">JD276_15380</name>
</gene>
<accession>A0A934UVY9</accession>
<dbReference type="PRINTS" id="PR01270">
    <property type="entry name" value="HDASUPER"/>
</dbReference>
<evidence type="ECO:0000313" key="3">
    <source>
        <dbReference type="EMBL" id="MBK0420410.1"/>
    </source>
</evidence>
<dbReference type="Proteomes" id="UP000608530">
    <property type="component" value="Unassembled WGS sequence"/>
</dbReference>
<evidence type="ECO:0000256" key="1">
    <source>
        <dbReference type="ARBA" id="ARBA00005947"/>
    </source>
</evidence>
<evidence type="ECO:0000259" key="2">
    <source>
        <dbReference type="Pfam" id="PF00850"/>
    </source>
</evidence>
<feature type="domain" description="Histone deacetylase" evidence="2">
    <location>
        <begin position="45"/>
        <end position="323"/>
    </location>
</feature>
<keyword evidence="4" id="KW-1185">Reference proteome</keyword>
<dbReference type="RefSeq" id="WP_200116549.1">
    <property type="nucleotide sequence ID" value="NZ_JAEHOH010000029.1"/>
</dbReference>
<organism evidence="3 4">
    <name type="scientific">Leucobacter chromiisoli</name>
    <dbReference type="NCBI Taxonomy" id="2796471"/>
    <lineage>
        <taxon>Bacteria</taxon>
        <taxon>Bacillati</taxon>
        <taxon>Actinomycetota</taxon>
        <taxon>Actinomycetes</taxon>
        <taxon>Micrococcales</taxon>
        <taxon>Microbacteriaceae</taxon>
        <taxon>Leucobacter</taxon>
    </lineage>
</organism>
<dbReference type="Pfam" id="PF00850">
    <property type="entry name" value="Hist_deacetyl"/>
    <property type="match status" value="1"/>
</dbReference>
<dbReference type="InterPro" id="IPR000286">
    <property type="entry name" value="HDACs"/>
</dbReference>
<dbReference type="SUPFAM" id="SSF52768">
    <property type="entry name" value="Arginase/deacetylase"/>
    <property type="match status" value="1"/>
</dbReference>
<evidence type="ECO:0000313" key="4">
    <source>
        <dbReference type="Proteomes" id="UP000608530"/>
    </source>
</evidence>
<comment type="caution">
    <text evidence="3">The sequence shown here is derived from an EMBL/GenBank/DDBJ whole genome shotgun (WGS) entry which is preliminary data.</text>
</comment>
<reference evidence="3" key="1">
    <citation type="submission" date="2020-12" db="EMBL/GenBank/DDBJ databases">
        <title>Leucobacter sp. CAS1, isolated from Chromium sludge.</title>
        <authorList>
            <person name="Xu Z."/>
        </authorList>
    </citation>
    <scope>NUCLEOTIDE SEQUENCE</scope>
    <source>
        <strain evidence="3">CSA1</strain>
    </source>
</reference>
<protein>
    <submittedName>
        <fullName evidence="3">Class II histone deacetylase</fullName>
    </submittedName>
</protein>
<dbReference type="GO" id="GO:0040029">
    <property type="term" value="P:epigenetic regulation of gene expression"/>
    <property type="evidence" value="ECO:0007669"/>
    <property type="project" value="TreeGrafter"/>
</dbReference>
<dbReference type="GO" id="GO:0004407">
    <property type="term" value="F:histone deacetylase activity"/>
    <property type="evidence" value="ECO:0007669"/>
    <property type="project" value="TreeGrafter"/>
</dbReference>
<proteinExistence type="inferred from homology"/>
<dbReference type="Gene3D" id="3.40.800.20">
    <property type="entry name" value="Histone deacetylase domain"/>
    <property type="match status" value="1"/>
</dbReference>
<dbReference type="InterPro" id="IPR037138">
    <property type="entry name" value="His_deacetylse_dom_sf"/>
</dbReference>
<dbReference type="EMBL" id="JAEHOH010000029">
    <property type="protein sequence ID" value="MBK0420410.1"/>
    <property type="molecule type" value="Genomic_DNA"/>
</dbReference>
<comment type="similarity">
    <text evidence="1">Belongs to the histone deacetylase family.</text>
</comment>
<dbReference type="PANTHER" id="PTHR10625">
    <property type="entry name" value="HISTONE DEACETYLASE HDAC1-RELATED"/>
    <property type="match status" value="1"/>
</dbReference>
<dbReference type="CDD" id="cd09996">
    <property type="entry name" value="HDAC_classII_1"/>
    <property type="match status" value="1"/>
</dbReference>
<dbReference type="InterPro" id="IPR023696">
    <property type="entry name" value="Ureohydrolase_dom_sf"/>
</dbReference>
<name>A0A934UVY9_9MICO</name>
<dbReference type="AlphaFoldDB" id="A0A934UVY9"/>
<sequence>MRSEKNAPRSCGYVVDERYFWQQSILDMGGDTEPGAPVETPSPRRRLMNLIERSGLASLTARIPPTDLEDEDLLRVHSAMYLEDFRELSAGRGGELGDFAGFGPGAYDIAKLAAGGAHAALAAVLRGEVDVSYALVRPPGHHAEPDRARGYCLLANTPVAIEKLRAEGLVRRVAILDWDVHHGNGAQLIYWDDPDTLTISIHQDRLYPSDSGFVDETGSVAAERSNVNIPLPAGSGRGAYEYAFEQVVEPAIERFSPELIVIASGLDSGAMDPMGRMMLSHQAFADLTRRCIALAERVCHGRLGIVQEGGYSPLYVPFCGAEILAALLGVDSDIDTDYFDDLDELPDQQLSPHQESVVNRVAQVVGLRSS</sequence>